<keyword evidence="8 12" id="KW-0012">Acyltransferase</keyword>
<dbReference type="GO" id="GO:0051392">
    <property type="term" value="F:tRNA cytidine N4-acetyltransferase activity"/>
    <property type="evidence" value="ECO:0007669"/>
    <property type="project" value="UniProtKB-UniRule"/>
</dbReference>
<keyword evidence="7 12" id="KW-0694">RNA-binding</keyword>
<dbReference type="GO" id="GO:0000049">
    <property type="term" value="F:tRNA binding"/>
    <property type="evidence" value="ECO:0007669"/>
    <property type="project" value="UniProtKB-UniRule"/>
</dbReference>
<dbReference type="InterPro" id="IPR027417">
    <property type="entry name" value="P-loop_NTPase"/>
</dbReference>
<feature type="binding site" evidence="12">
    <location>
        <begin position="562"/>
        <end position="564"/>
    </location>
    <ligand>
        <name>acetyl-CoA</name>
        <dbReference type="ChEBI" id="CHEBI:57288"/>
    </ligand>
</feature>
<feature type="region of interest" description="Disordered" evidence="13">
    <location>
        <begin position="299"/>
        <end position="325"/>
    </location>
</feature>
<dbReference type="EMBL" id="JAGGKQ010000020">
    <property type="protein sequence ID" value="MBP1923373.1"/>
    <property type="molecule type" value="Genomic_DNA"/>
</dbReference>
<keyword evidence="18" id="KW-1185">Reference proteome</keyword>
<dbReference type="Gene3D" id="3.40.50.300">
    <property type="entry name" value="P-loop containing nucleotide triphosphate hydrolases"/>
    <property type="match status" value="1"/>
</dbReference>
<dbReference type="Pfam" id="PF13718">
    <property type="entry name" value="GNAT_acetyltr_2"/>
    <property type="match status" value="1"/>
</dbReference>
<comment type="catalytic activity">
    <reaction evidence="11">
        <text>a cytidine in mRNA + acetyl-CoA + ATP + H2O = an N(4)-acetylcytidine in mRNA + ADP + phosphate + CoA + H(+)</text>
        <dbReference type="Rhea" id="RHEA:58480"/>
        <dbReference type="Rhea" id="RHEA-COMP:15145"/>
        <dbReference type="Rhea" id="RHEA-COMP:15146"/>
        <dbReference type="ChEBI" id="CHEBI:15377"/>
        <dbReference type="ChEBI" id="CHEBI:15378"/>
        <dbReference type="ChEBI" id="CHEBI:30616"/>
        <dbReference type="ChEBI" id="CHEBI:43474"/>
        <dbReference type="ChEBI" id="CHEBI:57287"/>
        <dbReference type="ChEBI" id="CHEBI:57288"/>
        <dbReference type="ChEBI" id="CHEBI:74900"/>
        <dbReference type="ChEBI" id="CHEBI:82748"/>
        <dbReference type="ChEBI" id="CHEBI:456216"/>
    </reaction>
</comment>
<evidence type="ECO:0000256" key="12">
    <source>
        <dbReference type="HAMAP-Rule" id="MF_01886"/>
    </source>
</evidence>
<evidence type="ECO:0000256" key="9">
    <source>
        <dbReference type="ARBA" id="ARBA00049883"/>
    </source>
</evidence>
<dbReference type="GO" id="GO:0002101">
    <property type="term" value="P:tRNA wobble cytosine modification"/>
    <property type="evidence" value="ECO:0007669"/>
    <property type="project" value="UniProtKB-UniRule"/>
</dbReference>
<keyword evidence="1 12" id="KW-0963">Cytoplasm</keyword>
<evidence type="ECO:0000256" key="1">
    <source>
        <dbReference type="ARBA" id="ARBA00022490"/>
    </source>
</evidence>
<dbReference type="SUPFAM" id="SSF52540">
    <property type="entry name" value="P-loop containing nucleoside triphosphate hydrolases"/>
    <property type="match status" value="1"/>
</dbReference>
<evidence type="ECO:0000256" key="4">
    <source>
        <dbReference type="ARBA" id="ARBA00022694"/>
    </source>
</evidence>
<keyword evidence="3 12" id="KW-0808">Transferase</keyword>
<comment type="caution">
    <text evidence="17">The sequence shown here is derived from an EMBL/GenBank/DDBJ whole genome shotgun (WGS) entry which is preliminary data.</text>
</comment>
<accession>A0A8T4GGU5</accession>
<feature type="compositionally biased region" description="Acidic residues" evidence="13">
    <location>
        <begin position="310"/>
        <end position="321"/>
    </location>
</feature>
<comment type="catalytic activity">
    <reaction evidence="12">
        <text>cytidine(34) in elongator tRNA(Met) + acetyl-CoA + ATP + H2O = N(4)-acetylcytidine(34) in elongator tRNA(Met) + ADP + phosphate + CoA + H(+)</text>
        <dbReference type="Rhea" id="RHEA:43788"/>
        <dbReference type="Rhea" id="RHEA-COMP:10693"/>
        <dbReference type="Rhea" id="RHEA-COMP:10694"/>
        <dbReference type="ChEBI" id="CHEBI:15377"/>
        <dbReference type="ChEBI" id="CHEBI:15378"/>
        <dbReference type="ChEBI" id="CHEBI:30616"/>
        <dbReference type="ChEBI" id="CHEBI:43474"/>
        <dbReference type="ChEBI" id="CHEBI:57287"/>
        <dbReference type="ChEBI" id="CHEBI:57288"/>
        <dbReference type="ChEBI" id="CHEBI:74900"/>
        <dbReference type="ChEBI" id="CHEBI:82748"/>
        <dbReference type="ChEBI" id="CHEBI:456216"/>
        <dbReference type="EC" id="2.3.1.193"/>
    </reaction>
</comment>
<feature type="domain" description="N-acetyltransferase" evidence="16">
    <location>
        <begin position="472"/>
        <end position="582"/>
    </location>
</feature>
<evidence type="ECO:0000256" key="10">
    <source>
        <dbReference type="ARBA" id="ARBA00049889"/>
    </source>
</evidence>
<feature type="region of interest" description="Disordered" evidence="13">
    <location>
        <begin position="161"/>
        <end position="210"/>
    </location>
</feature>
<comment type="function">
    <text evidence="12">Catalyzes the formation of N(4)-acetylcytidine (ac(4)C) at the wobble position of tRNA(Met), by using acetyl-CoA as an acetyl donor and ATP (or GTP).</text>
</comment>
<dbReference type="SUPFAM" id="SSF55729">
    <property type="entry name" value="Acyl-CoA N-acyltransferases (Nat)"/>
    <property type="match status" value="1"/>
</dbReference>
<dbReference type="HAMAP" id="MF_01886">
    <property type="entry name" value="tRNA_acetyltr_TmcA"/>
    <property type="match status" value="1"/>
</dbReference>
<dbReference type="InterPro" id="IPR013562">
    <property type="entry name" value="TmcA/NAT10_N"/>
</dbReference>
<evidence type="ECO:0000256" key="3">
    <source>
        <dbReference type="ARBA" id="ARBA00022679"/>
    </source>
</evidence>
<evidence type="ECO:0000256" key="7">
    <source>
        <dbReference type="ARBA" id="ARBA00022884"/>
    </source>
</evidence>
<keyword evidence="4 12" id="KW-0819">tRNA processing</keyword>
<dbReference type="Gene3D" id="3.40.630.30">
    <property type="match status" value="1"/>
</dbReference>
<evidence type="ECO:0000313" key="18">
    <source>
        <dbReference type="Proteomes" id="UP000823588"/>
    </source>
</evidence>
<dbReference type="NCBIfam" id="NF041296">
    <property type="entry name" value="RNAactase_tcmA_Halo"/>
    <property type="match status" value="1"/>
</dbReference>
<dbReference type="InterPro" id="IPR032672">
    <property type="entry name" value="TmcA/NAT10/Kre33"/>
</dbReference>
<dbReference type="GO" id="GO:1904812">
    <property type="term" value="P:rRNA acetylation involved in maturation of SSU-rRNA"/>
    <property type="evidence" value="ECO:0007669"/>
    <property type="project" value="TreeGrafter"/>
</dbReference>
<reference evidence="17" key="1">
    <citation type="submission" date="2021-03" db="EMBL/GenBank/DDBJ databases">
        <title>Genomic Encyclopedia of Type Strains, Phase IV (KMG-IV): sequencing the most valuable type-strain genomes for metagenomic binning, comparative biology and taxonomic classification.</title>
        <authorList>
            <person name="Goeker M."/>
        </authorList>
    </citation>
    <scope>NUCLEOTIDE SEQUENCE</scope>
    <source>
        <strain evidence="17">DSM 23564</strain>
    </source>
</reference>
<dbReference type="InterPro" id="IPR024914">
    <property type="entry name" value="tRNA_acetyltr_TmcA"/>
</dbReference>
<feature type="domain" description="TcmA/NAT10 helicase" evidence="14">
    <location>
        <begin position="243"/>
        <end position="434"/>
    </location>
</feature>
<comment type="similarity">
    <text evidence="12">Belongs to the TmcA family.</text>
</comment>
<proteinExistence type="inferred from homology"/>
<dbReference type="Gene3D" id="3.40.50.11040">
    <property type="match status" value="1"/>
</dbReference>
<comment type="catalytic activity">
    <reaction evidence="10">
        <text>a cytidine in RNA + acetyl-CoA + ATP + H2O = an N(4)-acetylcytidine in RNA + ADP + phosphate + CoA + H(+)</text>
        <dbReference type="Rhea" id="RHEA:82211"/>
        <dbReference type="Rhea" id="RHEA-COMP:15704"/>
        <dbReference type="Rhea" id="RHEA-COMP:19834"/>
        <dbReference type="ChEBI" id="CHEBI:15377"/>
        <dbReference type="ChEBI" id="CHEBI:15378"/>
        <dbReference type="ChEBI" id="CHEBI:30616"/>
        <dbReference type="ChEBI" id="CHEBI:43474"/>
        <dbReference type="ChEBI" id="CHEBI:57287"/>
        <dbReference type="ChEBI" id="CHEBI:57288"/>
        <dbReference type="ChEBI" id="CHEBI:74900"/>
        <dbReference type="ChEBI" id="CHEBI:82748"/>
        <dbReference type="ChEBI" id="CHEBI:456216"/>
    </reaction>
</comment>
<evidence type="ECO:0000259" key="16">
    <source>
        <dbReference type="Pfam" id="PF13718"/>
    </source>
</evidence>
<keyword evidence="2 12" id="KW-0820">tRNA-binding</keyword>
<sequence>MIRALAADLKREAERTNERRLLVLAGDRDRGVNAAHDVIEAVDAADESVSIVSTGEGFRFDRVGPRGSGDVLGSTREVVVLDCHDRFVPNALGRTVGAVDGGGLLVLLTPSLDEWPDRRDRFDESLAVPPFTLGDVTGRFRRRLVDTLRTHPGVAIASLAAEGVSEHGASGTGSETNGEPSTATIERDGHVEPISRNARPTTTPSRPATATFPPAVYSACLTADQVRAVHALESLATPGSAVVLESDRGRGKSSAAGLAAAALAADGADVLVTAPTYRNAAEVFARARECLGTVDAVDAGDEDHDHAASDDADAASDDAASDDSHLLHVPGSGRVRFAPPAVATDLPDDPDAVIVDEAAALPVRLLDGFLAAPAVAFCTTVHGYEGAGRGFSVRFRDHLLNGEFSVRDVRLDEPIRYAPDDPVESWAARTLALDARPAVPEAVAGTTVDDVRYRTLDPDELLADETLLGEAFGLLVAAHYRTEPNDLARLLDAPNLSARALVTGDRVVAVALLAREGGLPAETRSAMYEGQRVRGNMVPDLLTSQLRDEHAAEPRGIRTVRIATHHALRGRGLGSRLLAEVHDEFADVVEYFSVGFGATPRLLRFWRRAGYRTVHLSTTRNDASGEHSAVMLRPEEPAGVDLLDRHAAAFRDRERDALSDAHRDVDADVVRGALAACPASVSTDLTAAAWRSVVAASFGPGTYEVAPGGFRDLALATMVGDTGPNDEEGVSVDRATPDLAPQAERLLVRKVLQGRPWESVAEELGYVSTTACKRALGDAFRPIVDCYGTDAALAERDRFAEQ</sequence>
<dbReference type="InterPro" id="IPR007807">
    <property type="entry name" value="TcmA/NAT10_helicase"/>
</dbReference>
<dbReference type="InterPro" id="IPR000182">
    <property type="entry name" value="GNAT_dom"/>
</dbReference>
<dbReference type="Pfam" id="PF08351">
    <property type="entry name" value="TmcA_N"/>
    <property type="match status" value="1"/>
</dbReference>
<evidence type="ECO:0000256" key="2">
    <source>
        <dbReference type="ARBA" id="ARBA00022555"/>
    </source>
</evidence>
<organism evidence="17 18">
    <name type="scientific">Halorubrum alkaliphilum</name>
    <dbReference type="NCBI Taxonomy" id="261290"/>
    <lineage>
        <taxon>Archaea</taxon>
        <taxon>Methanobacteriati</taxon>
        <taxon>Methanobacteriota</taxon>
        <taxon>Stenosarchaea group</taxon>
        <taxon>Halobacteria</taxon>
        <taxon>Halobacteriales</taxon>
        <taxon>Haloferacaceae</taxon>
        <taxon>Halorubrum</taxon>
    </lineage>
</organism>
<dbReference type="PANTHER" id="PTHR10925:SF5">
    <property type="entry name" value="RNA CYTIDINE ACETYLTRANSFERASE"/>
    <property type="match status" value="1"/>
</dbReference>
<dbReference type="Pfam" id="PF05127">
    <property type="entry name" value="NAT10_TcmA_helicase"/>
    <property type="match status" value="1"/>
</dbReference>
<evidence type="ECO:0000256" key="6">
    <source>
        <dbReference type="ARBA" id="ARBA00022840"/>
    </source>
</evidence>
<evidence type="ECO:0000256" key="5">
    <source>
        <dbReference type="ARBA" id="ARBA00022741"/>
    </source>
</evidence>
<dbReference type="GO" id="GO:1990883">
    <property type="term" value="F:18S rRNA cytidine N-acetyltransferase activity"/>
    <property type="evidence" value="ECO:0007669"/>
    <property type="project" value="TreeGrafter"/>
</dbReference>
<keyword evidence="5 12" id="KW-0547">Nucleotide-binding</keyword>
<dbReference type="PANTHER" id="PTHR10925">
    <property type="entry name" value="N-ACETYLTRANSFERASE 10"/>
    <property type="match status" value="1"/>
</dbReference>
<evidence type="ECO:0000313" key="17">
    <source>
        <dbReference type="EMBL" id="MBP1923373.1"/>
    </source>
</evidence>
<evidence type="ECO:0000259" key="14">
    <source>
        <dbReference type="Pfam" id="PF05127"/>
    </source>
</evidence>
<evidence type="ECO:0000259" key="15">
    <source>
        <dbReference type="Pfam" id="PF08351"/>
    </source>
</evidence>
<comment type="catalytic activity">
    <reaction evidence="9">
        <text>a cytidine in tRNA + acetyl-CoA + ATP + H2O = an N(4)-acetylcytidine in tRNA + ADP + phosphate + CoA + H(+)</text>
        <dbReference type="Rhea" id="RHEA:53876"/>
        <dbReference type="Rhea" id="RHEA-COMP:13670"/>
        <dbReference type="Rhea" id="RHEA-COMP:13671"/>
        <dbReference type="ChEBI" id="CHEBI:15377"/>
        <dbReference type="ChEBI" id="CHEBI:15378"/>
        <dbReference type="ChEBI" id="CHEBI:30616"/>
        <dbReference type="ChEBI" id="CHEBI:43474"/>
        <dbReference type="ChEBI" id="CHEBI:57287"/>
        <dbReference type="ChEBI" id="CHEBI:57288"/>
        <dbReference type="ChEBI" id="CHEBI:74900"/>
        <dbReference type="ChEBI" id="CHEBI:82748"/>
        <dbReference type="ChEBI" id="CHEBI:456216"/>
    </reaction>
</comment>
<dbReference type="RefSeq" id="WP_209486263.1">
    <property type="nucleotide sequence ID" value="NZ_JAGGKQ010000020.1"/>
</dbReference>
<keyword evidence="6 12" id="KW-0067">ATP-binding</keyword>
<evidence type="ECO:0000256" key="11">
    <source>
        <dbReference type="ARBA" id="ARBA00049914"/>
    </source>
</evidence>
<dbReference type="InterPro" id="IPR053477">
    <property type="entry name" value="tRNA_Cytidine_AcTrnsfr"/>
</dbReference>
<evidence type="ECO:0000256" key="8">
    <source>
        <dbReference type="ARBA" id="ARBA00023315"/>
    </source>
</evidence>
<feature type="binding site" evidence="12">
    <location>
        <position position="225"/>
    </location>
    <ligand>
        <name>ATP</name>
        <dbReference type="ChEBI" id="CHEBI:30616"/>
    </ligand>
</feature>
<feature type="compositionally biased region" description="Polar residues" evidence="13">
    <location>
        <begin position="172"/>
        <end position="184"/>
    </location>
</feature>
<dbReference type="AlphaFoldDB" id="A0A8T4GGU5"/>
<gene>
    <name evidence="12" type="primary">tmcA</name>
    <name evidence="17" type="ORF">J2751_002415</name>
</gene>
<name>A0A8T4GGU5_9EURY</name>
<dbReference type="Proteomes" id="UP000823588">
    <property type="component" value="Unassembled WGS sequence"/>
</dbReference>
<comment type="subcellular location">
    <subcellularLocation>
        <location evidence="12">Cytoplasm</location>
    </subcellularLocation>
</comment>
<comment type="caution">
    <text evidence="12">Lacks conserved residue(s) required for the propagation of feature annotation.</text>
</comment>
<evidence type="ECO:0000256" key="13">
    <source>
        <dbReference type="SAM" id="MobiDB-lite"/>
    </source>
</evidence>
<feature type="compositionally biased region" description="Low complexity" evidence="13">
    <location>
        <begin position="198"/>
        <end position="210"/>
    </location>
</feature>
<dbReference type="GO" id="GO:0005737">
    <property type="term" value="C:cytoplasm"/>
    <property type="evidence" value="ECO:0007669"/>
    <property type="project" value="UniProtKB-SubCell"/>
</dbReference>
<feature type="domain" description="TmcA/NAT10 N-terminal" evidence="15">
    <location>
        <begin position="7"/>
        <end position="157"/>
    </location>
</feature>
<protein>
    <recommendedName>
        <fullName evidence="12">tRNA(Met) cytidine acetyltransferase TmcA</fullName>
        <ecNumber evidence="12">2.3.1.193</ecNumber>
    </recommendedName>
</protein>
<dbReference type="OrthoDB" id="312894at2157"/>
<feature type="binding site" evidence="12">
    <location>
        <position position="608"/>
    </location>
    <ligand>
        <name>acetyl-CoA</name>
        <dbReference type="ChEBI" id="CHEBI:57288"/>
    </ligand>
</feature>
<dbReference type="GO" id="GO:0051391">
    <property type="term" value="P:tRNA acetylation"/>
    <property type="evidence" value="ECO:0007669"/>
    <property type="project" value="UniProtKB-UniRule"/>
</dbReference>
<dbReference type="EC" id="2.3.1.193" evidence="12"/>
<dbReference type="GO" id="GO:0005524">
    <property type="term" value="F:ATP binding"/>
    <property type="evidence" value="ECO:0007669"/>
    <property type="project" value="UniProtKB-UniRule"/>
</dbReference>
<dbReference type="InterPro" id="IPR016181">
    <property type="entry name" value="Acyl_CoA_acyltransferase"/>
</dbReference>
<feature type="binding site" evidence="12">
    <location>
        <position position="416"/>
    </location>
    <ligand>
        <name>ATP</name>
        <dbReference type="ChEBI" id="CHEBI:30616"/>
    </ligand>
</feature>